<dbReference type="PROSITE" id="PS51257">
    <property type="entry name" value="PROKAR_LIPOPROTEIN"/>
    <property type="match status" value="1"/>
</dbReference>
<dbReference type="Proteomes" id="UP000319483">
    <property type="component" value="Unassembled WGS sequence"/>
</dbReference>
<proteinExistence type="predicted"/>
<dbReference type="Pfam" id="PF05643">
    <property type="entry name" value="GNA1162-like"/>
    <property type="match status" value="1"/>
</dbReference>
<name>A0A556SQ23_9GAMM</name>
<organism evidence="1 2">
    <name type="scientific">Gilliamella apicola</name>
    <dbReference type="NCBI Taxonomy" id="1196095"/>
    <lineage>
        <taxon>Bacteria</taxon>
        <taxon>Pseudomonadati</taxon>
        <taxon>Pseudomonadota</taxon>
        <taxon>Gammaproteobacteria</taxon>
        <taxon>Orbales</taxon>
        <taxon>Orbaceae</taxon>
        <taxon>Gilliamella</taxon>
    </lineage>
</organism>
<evidence type="ECO:0008006" key="3">
    <source>
        <dbReference type="Google" id="ProtNLM"/>
    </source>
</evidence>
<protein>
    <recommendedName>
        <fullName evidence="3">Lipoprotein</fullName>
    </recommendedName>
</protein>
<dbReference type="RefSeq" id="WP_086307996.1">
    <property type="nucleotide sequence ID" value="NZ_CAMLAP010000006.1"/>
</dbReference>
<dbReference type="InterPro" id="IPR008517">
    <property type="entry name" value="GNA1162-like"/>
</dbReference>
<evidence type="ECO:0000313" key="2">
    <source>
        <dbReference type="Proteomes" id="UP000319483"/>
    </source>
</evidence>
<reference evidence="1 2" key="1">
    <citation type="submission" date="2019-07" db="EMBL/GenBank/DDBJ databases">
        <title>Gilliamella genomes.</title>
        <authorList>
            <person name="Zheng H."/>
        </authorList>
    </citation>
    <scope>NUCLEOTIDE SEQUENCE [LARGE SCALE GENOMIC DNA]</scope>
    <source>
        <strain evidence="1 2">W8127</strain>
    </source>
</reference>
<comment type="caution">
    <text evidence="1">The sequence shown here is derived from an EMBL/GenBank/DDBJ whole genome shotgun (WGS) entry which is preliminary data.</text>
</comment>
<dbReference type="EMBL" id="VMHM01000007">
    <property type="protein sequence ID" value="TSK03239.1"/>
    <property type="molecule type" value="Genomic_DNA"/>
</dbReference>
<sequence>MNNKFIALLGTLFALFMLVGCSTQKENYDYTAFKESKPASILVLLPTNQSNEINASFGVFSQVTLPLSEAGYYVFPVNLTNEVFKQNGFTVADEIQSVSLAKIRQIFNPDAVLYINIQNYGTNYQVIQSDTRVTLDAKLVDARSEKILWTGFASASSLENQQSSNSLISSLISAAITQITDTVRDHSIAISGVATARLFTPNPIKANGILYGPYATTKVEK</sequence>
<gene>
    <name evidence="1" type="ORF">FPQ15_06125</name>
</gene>
<evidence type="ECO:0000313" key="1">
    <source>
        <dbReference type="EMBL" id="TSK03239.1"/>
    </source>
</evidence>
<dbReference type="AlphaFoldDB" id="A0A556SQ23"/>
<accession>A0A556SQ23</accession>
<dbReference type="Gene3D" id="3.40.50.10610">
    <property type="entry name" value="ABC-type transport auxiliary lipoprotein component"/>
    <property type="match status" value="1"/>
</dbReference>